<keyword evidence="8" id="KW-1185">Reference proteome</keyword>
<dbReference type="GO" id="GO:0003677">
    <property type="term" value="F:DNA binding"/>
    <property type="evidence" value="ECO:0007669"/>
    <property type="project" value="UniProtKB-KW"/>
</dbReference>
<dbReference type="Gene3D" id="1.10.10.10">
    <property type="entry name" value="Winged helix-like DNA-binding domain superfamily/Winged helix DNA-binding domain"/>
    <property type="match status" value="1"/>
</dbReference>
<feature type="domain" description="HTH lysR-type" evidence="6">
    <location>
        <begin position="1"/>
        <end position="58"/>
    </location>
</feature>
<dbReference type="Pfam" id="PF03466">
    <property type="entry name" value="LysR_substrate"/>
    <property type="match status" value="1"/>
</dbReference>
<organism evidence="7 8">
    <name type="scientific">Aquabacterium commune</name>
    <dbReference type="NCBI Taxonomy" id="70586"/>
    <lineage>
        <taxon>Bacteria</taxon>
        <taxon>Pseudomonadati</taxon>
        <taxon>Pseudomonadota</taxon>
        <taxon>Betaproteobacteria</taxon>
        <taxon>Burkholderiales</taxon>
        <taxon>Aquabacterium</taxon>
    </lineage>
</organism>
<dbReference type="InterPro" id="IPR036388">
    <property type="entry name" value="WH-like_DNA-bd_sf"/>
</dbReference>
<dbReference type="EMBL" id="SNXW01000002">
    <property type="protein sequence ID" value="TDP86026.1"/>
    <property type="molecule type" value="Genomic_DNA"/>
</dbReference>
<dbReference type="Gene3D" id="3.40.190.290">
    <property type="match status" value="1"/>
</dbReference>
<dbReference type="OrthoDB" id="464481at2"/>
<dbReference type="Proteomes" id="UP000294593">
    <property type="component" value="Unassembled WGS sequence"/>
</dbReference>
<keyword evidence="4" id="KW-0010">Activator</keyword>
<dbReference type="GO" id="GO:0003700">
    <property type="term" value="F:DNA-binding transcription factor activity"/>
    <property type="evidence" value="ECO:0007669"/>
    <property type="project" value="InterPro"/>
</dbReference>
<protein>
    <submittedName>
        <fullName evidence="7">LysR family transcriptional regulator</fullName>
    </submittedName>
</protein>
<proteinExistence type="inferred from homology"/>
<comment type="similarity">
    <text evidence="1">Belongs to the LysR transcriptional regulatory family.</text>
</comment>
<evidence type="ECO:0000313" key="8">
    <source>
        <dbReference type="Proteomes" id="UP000294593"/>
    </source>
</evidence>
<keyword evidence="5" id="KW-0804">Transcription</keyword>
<keyword evidence="2" id="KW-0805">Transcription regulation</keyword>
<dbReference type="SUPFAM" id="SSF46785">
    <property type="entry name" value="Winged helix' DNA-binding domain"/>
    <property type="match status" value="1"/>
</dbReference>
<dbReference type="RefSeq" id="WP_133607120.1">
    <property type="nucleotide sequence ID" value="NZ_JBASTO010000140.1"/>
</dbReference>
<dbReference type="Pfam" id="PF00126">
    <property type="entry name" value="HTH_1"/>
    <property type="match status" value="1"/>
</dbReference>
<dbReference type="InterPro" id="IPR036390">
    <property type="entry name" value="WH_DNA-bd_sf"/>
</dbReference>
<keyword evidence="3" id="KW-0238">DNA-binding</keyword>
<evidence type="ECO:0000256" key="3">
    <source>
        <dbReference type="ARBA" id="ARBA00023125"/>
    </source>
</evidence>
<dbReference type="PROSITE" id="PS50931">
    <property type="entry name" value="HTH_LYSR"/>
    <property type="match status" value="1"/>
</dbReference>
<gene>
    <name evidence="7" type="ORF">EV672_102377</name>
</gene>
<dbReference type="InterPro" id="IPR000847">
    <property type="entry name" value="LysR_HTH_N"/>
</dbReference>
<evidence type="ECO:0000256" key="2">
    <source>
        <dbReference type="ARBA" id="ARBA00023015"/>
    </source>
</evidence>
<sequence>MNYKHLHYFWTVARLGGVVKASEHLHLTPQTISGQLQLLEEHFGRPLFEKKGRKLALTDTGELAYSYAQDIFNLGAELDQVVRLPRGTARPIELRVGIADAVPKLVTCRLLEPALTGAHPFKVVCREWKLDSLLAELAVHRLDLVLSDTPLPSGLSVNAFNHRLGGSPVGFYAAKSMLPRLNTKAFPACLEGAPLLMPGSDSALGRRMAQWLGRHQLNPRVVGEIDDGALLKALGQHGHGVFIAPMVLDADVRAEYGAKLLGEATDLIEEFYVITVERRITHPGVAAITDAARQGLFAAWNR</sequence>
<dbReference type="AlphaFoldDB" id="A0A4R6RK42"/>
<evidence type="ECO:0000256" key="1">
    <source>
        <dbReference type="ARBA" id="ARBA00009437"/>
    </source>
</evidence>
<accession>A0A4R6RK42</accession>
<dbReference type="PANTHER" id="PTHR30293">
    <property type="entry name" value="TRANSCRIPTIONAL REGULATORY PROTEIN NAC-RELATED"/>
    <property type="match status" value="1"/>
</dbReference>
<dbReference type="PANTHER" id="PTHR30293:SF2">
    <property type="entry name" value="TRANSCRIPTIONAL ACTIVATOR PROTEIN NHAR"/>
    <property type="match status" value="1"/>
</dbReference>
<comment type="caution">
    <text evidence="7">The sequence shown here is derived from an EMBL/GenBank/DDBJ whole genome shotgun (WGS) entry which is preliminary data.</text>
</comment>
<evidence type="ECO:0000259" key="6">
    <source>
        <dbReference type="PROSITE" id="PS50931"/>
    </source>
</evidence>
<evidence type="ECO:0000256" key="4">
    <source>
        <dbReference type="ARBA" id="ARBA00023159"/>
    </source>
</evidence>
<dbReference type="GO" id="GO:2000142">
    <property type="term" value="P:regulation of DNA-templated transcription initiation"/>
    <property type="evidence" value="ECO:0007669"/>
    <property type="project" value="TreeGrafter"/>
</dbReference>
<dbReference type="SUPFAM" id="SSF53850">
    <property type="entry name" value="Periplasmic binding protein-like II"/>
    <property type="match status" value="1"/>
</dbReference>
<evidence type="ECO:0000313" key="7">
    <source>
        <dbReference type="EMBL" id="TDP86026.1"/>
    </source>
</evidence>
<reference evidence="7 8" key="1">
    <citation type="submission" date="2019-03" db="EMBL/GenBank/DDBJ databases">
        <title>Genomic Encyclopedia of Type Strains, Phase IV (KMG-IV): sequencing the most valuable type-strain genomes for metagenomic binning, comparative biology and taxonomic classification.</title>
        <authorList>
            <person name="Goeker M."/>
        </authorList>
    </citation>
    <scope>NUCLEOTIDE SEQUENCE [LARGE SCALE GENOMIC DNA]</scope>
    <source>
        <strain evidence="7 8">DSM 11901</strain>
    </source>
</reference>
<name>A0A4R6RK42_9BURK</name>
<dbReference type="InterPro" id="IPR005119">
    <property type="entry name" value="LysR_subst-bd"/>
</dbReference>
<dbReference type="NCBIfam" id="NF008284">
    <property type="entry name" value="PRK11062.1"/>
    <property type="match status" value="1"/>
</dbReference>
<evidence type="ECO:0000256" key="5">
    <source>
        <dbReference type="ARBA" id="ARBA00023163"/>
    </source>
</evidence>